<name>A0AAX2DIL7_9PSED</name>
<protein>
    <recommendedName>
        <fullName evidence="3">Phage tail protein</fullName>
    </recommendedName>
</protein>
<evidence type="ECO:0000313" key="1">
    <source>
        <dbReference type="EMBL" id="SDU74591.1"/>
    </source>
</evidence>
<organism evidence="1 2">
    <name type="scientific">Pseudomonas mediterranea</name>
    <dbReference type="NCBI Taxonomy" id="183795"/>
    <lineage>
        <taxon>Bacteria</taxon>
        <taxon>Pseudomonadati</taxon>
        <taxon>Pseudomonadota</taxon>
        <taxon>Gammaproteobacteria</taxon>
        <taxon>Pseudomonadales</taxon>
        <taxon>Pseudomonadaceae</taxon>
        <taxon>Pseudomonas</taxon>
    </lineage>
</organism>
<sequence length="479" mass="48467">MDFPKSVPSVGLVDGKFVDEDEVAGTPGSLIPAQWGNSVTDEILNVITSAGLTPDEDNDTQLLTAIIAKINGAIPASPADASTTVKGLVELATNAETQAGTDAVRAVTPAGLASRVASDTAVGLVELATSAETQAGTDTVRAVTPAGLASKVASDTAQGLVELATNAETQTGTDATRAVTPAGLASRTATESRAGVIAIATQGGVSAGTDDAAAVTSLKLATRLQSVVQLPYGFLSGFALSNNAATPNTVIDVGPGSCSSAAASVMISSSTTISGTLQSSGSWAAGSGQNKLDTGARAPGTWYHAFAIRKVSDGSADILFSLSATAPTMPSGYAGFRRVGSFKTDSGGPITTFTMDVFSGRRVYRWGTPIMDVSAATLGTTASNYTMSAPPGVNVRVDLNTFAYANNAMVYFSCPDEANLLPANTGGWSGFTCGFGVVTDAATDAGGFQLSIKTNTSAQIRARANVTVTMSILNIGWEE</sequence>
<reference evidence="1 2" key="1">
    <citation type="submission" date="2016-10" db="EMBL/GenBank/DDBJ databases">
        <authorList>
            <person name="Varghese N."/>
            <person name="Submissions S."/>
        </authorList>
    </citation>
    <scope>NUCLEOTIDE SEQUENCE [LARGE SCALE GENOMIC DNA]</scope>
    <source>
        <strain evidence="1 2">DSM 16733</strain>
    </source>
</reference>
<keyword evidence="2" id="KW-1185">Reference proteome</keyword>
<accession>A0AAX2DIL7</accession>
<dbReference type="AlphaFoldDB" id="A0AAX2DIL7"/>
<evidence type="ECO:0008006" key="3">
    <source>
        <dbReference type="Google" id="ProtNLM"/>
    </source>
</evidence>
<gene>
    <name evidence="1" type="ORF">SAMN05216476_5244</name>
</gene>
<proteinExistence type="predicted"/>
<dbReference type="EMBL" id="LT629790">
    <property type="protein sequence ID" value="SDU74591.1"/>
    <property type="molecule type" value="Genomic_DNA"/>
</dbReference>
<dbReference type="RefSeq" id="WP_052126396.1">
    <property type="nucleotide sequence ID" value="NZ_LT629790.1"/>
</dbReference>
<evidence type="ECO:0000313" key="2">
    <source>
        <dbReference type="Proteomes" id="UP000183772"/>
    </source>
</evidence>
<dbReference type="GeneID" id="76215939"/>
<dbReference type="Proteomes" id="UP000183772">
    <property type="component" value="Chromosome I"/>
</dbReference>